<evidence type="ECO:0000256" key="2">
    <source>
        <dbReference type="ARBA" id="ARBA00023015"/>
    </source>
</evidence>
<dbReference type="Proteomes" id="UP000479710">
    <property type="component" value="Unassembled WGS sequence"/>
</dbReference>
<dbReference type="GO" id="GO:0006355">
    <property type="term" value="P:regulation of DNA-templated transcription"/>
    <property type="evidence" value="ECO:0007669"/>
    <property type="project" value="InterPro"/>
</dbReference>
<reference evidence="7 8" key="1">
    <citation type="submission" date="2019-11" db="EMBL/GenBank/DDBJ databases">
        <title>Whole genome sequence of Oryza granulata.</title>
        <authorList>
            <person name="Li W."/>
        </authorList>
    </citation>
    <scope>NUCLEOTIDE SEQUENCE [LARGE SCALE GENOMIC DNA]</scope>
    <source>
        <strain evidence="8">cv. Menghai</strain>
        <tissue evidence="7">Leaf</tissue>
    </source>
</reference>
<dbReference type="Gene3D" id="2.40.330.10">
    <property type="entry name" value="DNA-binding pseudobarrel domain"/>
    <property type="match status" value="1"/>
</dbReference>
<dbReference type="OrthoDB" id="682475at2759"/>
<accession>A0A6G1FBK1</accession>
<dbReference type="EMBL" id="SPHZ02000001">
    <property type="protein sequence ID" value="KAF0934318.1"/>
    <property type="molecule type" value="Genomic_DNA"/>
</dbReference>
<comment type="caution">
    <text evidence="7">The sequence shown here is derived from an EMBL/GenBank/DDBJ whole genome shotgun (WGS) entry which is preliminary data.</text>
</comment>
<proteinExistence type="predicted"/>
<evidence type="ECO:0000313" key="7">
    <source>
        <dbReference type="EMBL" id="KAF0934318.1"/>
    </source>
</evidence>
<keyword evidence="3" id="KW-0238">DNA-binding</keyword>
<protein>
    <recommendedName>
        <fullName evidence="6">TF-B3 domain-containing protein</fullName>
    </recommendedName>
</protein>
<evidence type="ECO:0000256" key="3">
    <source>
        <dbReference type="ARBA" id="ARBA00023125"/>
    </source>
</evidence>
<dbReference type="InterPro" id="IPR015300">
    <property type="entry name" value="DNA-bd_pseudobarrel_sf"/>
</dbReference>
<organism evidence="7 8">
    <name type="scientific">Oryza meyeriana var. granulata</name>
    <dbReference type="NCBI Taxonomy" id="110450"/>
    <lineage>
        <taxon>Eukaryota</taxon>
        <taxon>Viridiplantae</taxon>
        <taxon>Streptophyta</taxon>
        <taxon>Embryophyta</taxon>
        <taxon>Tracheophyta</taxon>
        <taxon>Spermatophyta</taxon>
        <taxon>Magnoliopsida</taxon>
        <taxon>Liliopsida</taxon>
        <taxon>Poales</taxon>
        <taxon>Poaceae</taxon>
        <taxon>BOP clade</taxon>
        <taxon>Oryzoideae</taxon>
        <taxon>Oryzeae</taxon>
        <taxon>Oryzinae</taxon>
        <taxon>Oryza</taxon>
        <taxon>Oryza meyeriana</taxon>
    </lineage>
</organism>
<dbReference type="Pfam" id="PF02362">
    <property type="entry name" value="B3"/>
    <property type="match status" value="1"/>
</dbReference>
<gene>
    <name evidence="7" type="ORF">E2562_024807</name>
</gene>
<dbReference type="CDD" id="cd10017">
    <property type="entry name" value="B3_DNA"/>
    <property type="match status" value="1"/>
</dbReference>
<feature type="domain" description="TF-B3" evidence="6">
    <location>
        <begin position="76"/>
        <end position="142"/>
    </location>
</feature>
<keyword evidence="8" id="KW-1185">Reference proteome</keyword>
<evidence type="ECO:0000313" key="8">
    <source>
        <dbReference type="Proteomes" id="UP000479710"/>
    </source>
</evidence>
<sequence length="158" mass="17799">MPGAAAIAAVPPHVFCRVVDVSLHADSMTAEVYAQASLVADNEEAERRMREREDGTACDGEGEDVVKRPAWIPHMFCKTLTASDTSTHSGFLVPRRVSEDCFPPLDYGLQRPSQELVAKDLHGTEWLFRHIYRGSAWRCYLNEDIPEINMFFERGTLD</sequence>
<dbReference type="GO" id="GO:0009725">
    <property type="term" value="P:response to hormone"/>
    <property type="evidence" value="ECO:0007669"/>
    <property type="project" value="InterPro"/>
</dbReference>
<dbReference type="PANTHER" id="PTHR31384">
    <property type="entry name" value="AUXIN RESPONSE FACTOR 4-RELATED"/>
    <property type="match status" value="1"/>
</dbReference>
<dbReference type="PANTHER" id="PTHR31384:SF182">
    <property type="entry name" value="AUXIN RESPONSE FACTOR 2"/>
    <property type="match status" value="1"/>
</dbReference>
<dbReference type="GO" id="GO:0005634">
    <property type="term" value="C:nucleus"/>
    <property type="evidence" value="ECO:0007669"/>
    <property type="project" value="UniProtKB-SubCell"/>
</dbReference>
<evidence type="ECO:0000256" key="1">
    <source>
        <dbReference type="ARBA" id="ARBA00004123"/>
    </source>
</evidence>
<dbReference type="SUPFAM" id="SSF101936">
    <property type="entry name" value="DNA-binding pseudobarrel domain"/>
    <property type="match status" value="1"/>
</dbReference>
<evidence type="ECO:0000259" key="6">
    <source>
        <dbReference type="Pfam" id="PF02362"/>
    </source>
</evidence>
<evidence type="ECO:0000256" key="5">
    <source>
        <dbReference type="ARBA" id="ARBA00023242"/>
    </source>
</evidence>
<name>A0A6G1FBK1_9ORYZ</name>
<comment type="subcellular location">
    <subcellularLocation>
        <location evidence="1">Nucleus</location>
    </subcellularLocation>
</comment>
<dbReference type="InterPro" id="IPR003340">
    <property type="entry name" value="B3_DNA-bd"/>
</dbReference>
<evidence type="ECO:0000256" key="4">
    <source>
        <dbReference type="ARBA" id="ARBA00023163"/>
    </source>
</evidence>
<dbReference type="InterPro" id="IPR044835">
    <property type="entry name" value="ARF_plant"/>
</dbReference>
<dbReference type="GO" id="GO:0003677">
    <property type="term" value="F:DNA binding"/>
    <property type="evidence" value="ECO:0007669"/>
    <property type="project" value="UniProtKB-KW"/>
</dbReference>
<keyword evidence="4" id="KW-0804">Transcription</keyword>
<keyword evidence="5" id="KW-0539">Nucleus</keyword>
<keyword evidence="2" id="KW-0805">Transcription regulation</keyword>
<dbReference type="AlphaFoldDB" id="A0A6G1FBK1"/>